<name>A0ABD5Q875_9EURY</name>
<dbReference type="RefSeq" id="WP_254270899.1">
    <property type="nucleotide sequence ID" value="NZ_CP100403.1"/>
</dbReference>
<dbReference type="EMBL" id="JBHSHT010000003">
    <property type="protein sequence ID" value="MFC4826681.1"/>
    <property type="molecule type" value="Genomic_DNA"/>
</dbReference>
<proteinExistence type="predicted"/>
<dbReference type="GeneID" id="73047811"/>
<keyword evidence="2" id="KW-1185">Reference proteome</keyword>
<reference evidence="1 2" key="1">
    <citation type="journal article" date="2019" name="Int. J. Syst. Evol. Microbiol.">
        <title>The Global Catalogue of Microorganisms (GCM) 10K type strain sequencing project: providing services to taxonomists for standard genome sequencing and annotation.</title>
        <authorList>
            <consortium name="The Broad Institute Genomics Platform"/>
            <consortium name="The Broad Institute Genome Sequencing Center for Infectious Disease"/>
            <person name="Wu L."/>
            <person name="Ma J."/>
        </authorList>
    </citation>
    <scope>NUCLEOTIDE SEQUENCE [LARGE SCALE GENOMIC DNA]</scope>
    <source>
        <strain evidence="1 2">XZYJ18</strain>
    </source>
</reference>
<accession>A0ABD5Q875</accession>
<sequence length="429" mass="49505">MRPKWDNLFWYQRASDEGKEQLENNTTKGFLKVLQESDNRLTDSFLKQSLGLAFEDAKFEYDTQVGLNEIPTSEHSVHLAGLSFAGENVARESDPRSGDGTVDGVVTVHSENVPTAIVIEVKTERDRLSLTQMGKYRGELGLTDDELCHGISWLDIYELLENYRERTKNDIDRFLLEEFTDYLELMRMVPFRGFDRDKLSGSGVGEYRKTMLRGVDQTNPGIFSQALYESRGNYDLGNFTATSNQRSREVHLVDSEELENGIFQRLRHFSAGFWHPAKFSVQLYIPNRIVSNIVRRGSSELKPEFKRVMLDALSELDGIELTREDNPFYYLRYQRNIQQANDRERQTTTFHADSVIYMPGVDEASITDRLGVIGRAVRETTDANIGHEKSFVIEKQIPYGSDLIEKKELVDWTLEYFQTLLPVYEYFAE</sequence>
<dbReference type="Proteomes" id="UP001595945">
    <property type="component" value="Unassembled WGS sequence"/>
</dbReference>
<evidence type="ECO:0000313" key="2">
    <source>
        <dbReference type="Proteomes" id="UP001595945"/>
    </source>
</evidence>
<protein>
    <submittedName>
        <fullName evidence="1">Uncharacterized protein</fullName>
    </submittedName>
</protein>
<evidence type="ECO:0000313" key="1">
    <source>
        <dbReference type="EMBL" id="MFC4826681.1"/>
    </source>
</evidence>
<comment type="caution">
    <text evidence="1">The sequence shown here is derived from an EMBL/GenBank/DDBJ whole genome shotgun (WGS) entry which is preliminary data.</text>
</comment>
<dbReference type="AlphaFoldDB" id="A0ABD5Q875"/>
<organism evidence="1 2">
    <name type="scientific">Halorussus aquaticus</name>
    <dbReference type="NCBI Taxonomy" id="2953748"/>
    <lineage>
        <taxon>Archaea</taxon>
        <taxon>Methanobacteriati</taxon>
        <taxon>Methanobacteriota</taxon>
        <taxon>Stenosarchaea group</taxon>
        <taxon>Halobacteria</taxon>
        <taxon>Halobacteriales</taxon>
        <taxon>Haladaptataceae</taxon>
        <taxon>Halorussus</taxon>
    </lineage>
</organism>
<gene>
    <name evidence="1" type="ORF">ACFO9K_20690</name>
</gene>